<dbReference type="GO" id="GO:0030488">
    <property type="term" value="P:tRNA methylation"/>
    <property type="evidence" value="ECO:0007669"/>
    <property type="project" value="TreeGrafter"/>
</dbReference>
<dbReference type="InterPro" id="IPR027417">
    <property type="entry name" value="P-loop_NTPase"/>
</dbReference>
<feature type="transmembrane region" description="Helical" evidence="1">
    <location>
        <begin position="12"/>
        <end position="35"/>
    </location>
</feature>
<dbReference type="KEGG" id="tmb:Thimo_0880"/>
<dbReference type="PANTHER" id="PTHR42714">
    <property type="entry name" value="TRNA MODIFICATION GTPASE GTPBP3"/>
    <property type="match status" value="1"/>
</dbReference>
<evidence type="ECO:0000259" key="2">
    <source>
        <dbReference type="Pfam" id="PF01926"/>
    </source>
</evidence>
<dbReference type="GO" id="GO:0005829">
    <property type="term" value="C:cytosol"/>
    <property type="evidence" value="ECO:0007669"/>
    <property type="project" value="TreeGrafter"/>
</dbReference>
<evidence type="ECO:0000313" key="4">
    <source>
        <dbReference type="Proteomes" id="UP000010816"/>
    </source>
</evidence>
<dbReference type="PATRIC" id="fig|765912.4.peg.858"/>
<dbReference type="GO" id="GO:0002098">
    <property type="term" value="P:tRNA wobble uridine modification"/>
    <property type="evidence" value="ECO:0007669"/>
    <property type="project" value="TreeGrafter"/>
</dbReference>
<feature type="domain" description="G" evidence="2">
    <location>
        <begin position="277"/>
        <end position="362"/>
    </location>
</feature>
<accession>L0GWN5</accession>
<dbReference type="eggNOG" id="COG3596">
    <property type="taxonomic scope" value="Bacteria"/>
</dbReference>
<dbReference type="SUPFAM" id="SSF52540">
    <property type="entry name" value="P-loop containing nucleoside triphosphate hydrolases"/>
    <property type="match status" value="1"/>
</dbReference>
<keyword evidence="1" id="KW-1133">Transmembrane helix</keyword>
<evidence type="ECO:0000313" key="3">
    <source>
        <dbReference type="EMBL" id="AGA89714.1"/>
    </source>
</evidence>
<name>L0GWN5_9GAMM</name>
<dbReference type="GO" id="GO:0005525">
    <property type="term" value="F:GTP binding"/>
    <property type="evidence" value="ECO:0007669"/>
    <property type="project" value="InterPro"/>
</dbReference>
<dbReference type="CDD" id="cd00882">
    <property type="entry name" value="Ras_like_GTPase"/>
    <property type="match status" value="1"/>
</dbReference>
<dbReference type="HOGENOM" id="CLU_028661_0_0_6"/>
<dbReference type="PANTHER" id="PTHR42714:SF2">
    <property type="entry name" value="TRNA MODIFICATION GTPASE GTPBP3, MITOCHONDRIAL"/>
    <property type="match status" value="1"/>
</dbReference>
<dbReference type="OrthoDB" id="238366at2"/>
<dbReference type="AlphaFoldDB" id="L0GWN5"/>
<organism evidence="3 4">
    <name type="scientific">Thioflavicoccus mobilis 8321</name>
    <dbReference type="NCBI Taxonomy" id="765912"/>
    <lineage>
        <taxon>Bacteria</taxon>
        <taxon>Pseudomonadati</taxon>
        <taxon>Pseudomonadota</taxon>
        <taxon>Gammaproteobacteria</taxon>
        <taxon>Chromatiales</taxon>
        <taxon>Chromatiaceae</taxon>
        <taxon>Thioflavicoccus</taxon>
    </lineage>
</organism>
<dbReference type="InterPro" id="IPR006073">
    <property type="entry name" value="GTP-bd"/>
</dbReference>
<dbReference type="Pfam" id="PF01926">
    <property type="entry name" value="MMR_HSR1"/>
    <property type="match status" value="1"/>
</dbReference>
<gene>
    <name evidence="3" type="ORF">Thimo_0880</name>
</gene>
<dbReference type="STRING" id="765912.Thimo_0880"/>
<dbReference type="RefSeq" id="WP_015279860.1">
    <property type="nucleotide sequence ID" value="NC_019940.1"/>
</dbReference>
<dbReference type="EMBL" id="CP003051">
    <property type="protein sequence ID" value="AGA89714.1"/>
    <property type="molecule type" value="Genomic_DNA"/>
</dbReference>
<dbReference type="Proteomes" id="UP000010816">
    <property type="component" value="Chromosome"/>
</dbReference>
<keyword evidence="1" id="KW-0812">Transmembrane</keyword>
<protein>
    <submittedName>
        <fullName evidence="3">Putative GTPase</fullName>
    </submittedName>
</protein>
<reference evidence="3 4" key="1">
    <citation type="submission" date="2011-09" db="EMBL/GenBank/DDBJ databases">
        <title>Complete sequence of chromosome of Thioflavicoccus mobilis 8321.</title>
        <authorList>
            <consortium name="US DOE Joint Genome Institute"/>
            <person name="Lucas S."/>
            <person name="Han J."/>
            <person name="Lapidus A."/>
            <person name="Cheng J.-F."/>
            <person name="Goodwin L."/>
            <person name="Pitluck S."/>
            <person name="Peters L."/>
            <person name="Ovchinnikova G."/>
            <person name="Lu M."/>
            <person name="Detter J.C."/>
            <person name="Han C."/>
            <person name="Tapia R."/>
            <person name="Land M."/>
            <person name="Hauser L."/>
            <person name="Kyrpides N."/>
            <person name="Ivanova N."/>
            <person name="Pagani I."/>
            <person name="Vogl K."/>
            <person name="Liu Z."/>
            <person name="Imhoff J."/>
            <person name="Thiel V."/>
            <person name="Frigaard N.-U."/>
            <person name="Bryant D."/>
            <person name="Woyke T."/>
        </authorList>
    </citation>
    <scope>NUCLEOTIDE SEQUENCE [LARGE SCALE GENOMIC DNA]</scope>
    <source>
        <strain evidence="3 4">8321</strain>
    </source>
</reference>
<keyword evidence="4" id="KW-1185">Reference proteome</keyword>
<dbReference type="Gene3D" id="3.40.50.300">
    <property type="entry name" value="P-loop containing nucleotide triphosphate hydrolases"/>
    <property type="match status" value="1"/>
</dbReference>
<sequence>MKTLLRRIDPLRLVALVLLALPPLALVGLGTLWLWEHDALLYWLAGLLASAAAGYGLQYLLHRRERRLLAEAATEPNPDWSPRAEAVWGDVEALADGLKLEDWPLNDSARLMELARLTLERVSRHYHPKARQPLLQLTVPHTLLILERASRDLRRDITEHIPFSHRLRIGDLLRAQRWKVTADQAFLVYRMGRAVINPLDALANEAWRNLRNQGTGLAQAELHGWLLRAIVRKVGYYAIDLYSGRLPLEEGDPTAAPTPRSRTDLEQTQLGDEEPLRILVFGRTNAGKSSLINALFGQLVTAADTLADTTRGLAPYRLEREGLTQALVIDTPGCDGDWLTDAQLHEAAADADLILWASPAHRPDRQVERACLDALRTAQAARPEHHPPPLIVAATHIDLLRPAREWQPPYDLQDPSGPKATNIAAAVAAIAADLAVPVEQVVPVALAAGRVYNVDDGLWAKILDQHEAALRTRLLRCLAARRRAEDWELLRRQMIAAGRLLTELPQRFKATRD</sequence>
<evidence type="ECO:0000256" key="1">
    <source>
        <dbReference type="SAM" id="Phobius"/>
    </source>
</evidence>
<keyword evidence="1" id="KW-0472">Membrane</keyword>
<proteinExistence type="predicted"/>
<feature type="transmembrane region" description="Helical" evidence="1">
    <location>
        <begin position="41"/>
        <end position="61"/>
    </location>
</feature>